<proteinExistence type="predicted"/>
<dbReference type="PROSITE" id="PS51257">
    <property type="entry name" value="PROKAR_LIPOPROTEIN"/>
    <property type="match status" value="1"/>
</dbReference>
<comment type="caution">
    <text evidence="2">The sequence shown here is derived from an EMBL/GenBank/DDBJ whole genome shotgun (WGS) entry which is preliminary data.</text>
</comment>
<dbReference type="EMBL" id="JAUKUD010000004">
    <property type="protein sequence ID" value="KAK0746111.1"/>
    <property type="molecule type" value="Genomic_DNA"/>
</dbReference>
<dbReference type="AlphaFoldDB" id="A0AA40EVA1"/>
<evidence type="ECO:0000313" key="2">
    <source>
        <dbReference type="EMBL" id="KAK0746111.1"/>
    </source>
</evidence>
<feature type="region of interest" description="Disordered" evidence="1">
    <location>
        <begin position="48"/>
        <end position="68"/>
    </location>
</feature>
<sequence>MARNLLVTSAANLPFASASSSQGCQAMSDGWCARFQSRHLVVPLHREEAGNQDQMAARSGRQDIEAASSSPRLIPHLLLLERSRLSSALAPDLRCFGSSSSSNTTPWSPTTTVVKKGVACAARVLLRASKFNVAPLPILSSDILASASVFAPNIWCPAMSERKTSPANAALVRQASGPPDPPVLPWPLAALREDRHHFEKTALWMHSLLALPAARAASAGTDSWTTTHVNRSPSLVMLMFVRLRGGSLPPSNLTRPIRFQQRTATLNANGRAPLSPTTGGGGKELPSPSTNCHWALQTWAQLCACWVPGPGTAQEFLVPHGLDTQARSPLTTHLPPLLDPNPSPPPPSHLRLMRCPAPPSSAQTHACPRASKYLFHDPSPEHCIACMRPASNLQLHAI</sequence>
<protein>
    <submittedName>
        <fullName evidence="2">Uncharacterized protein</fullName>
    </submittedName>
</protein>
<dbReference type="Proteomes" id="UP001172155">
    <property type="component" value="Unassembled WGS sequence"/>
</dbReference>
<reference evidence="2" key="1">
    <citation type="submission" date="2023-06" db="EMBL/GenBank/DDBJ databases">
        <title>Genome-scale phylogeny and comparative genomics of the fungal order Sordariales.</title>
        <authorList>
            <consortium name="Lawrence Berkeley National Laboratory"/>
            <person name="Hensen N."/>
            <person name="Bonometti L."/>
            <person name="Westerberg I."/>
            <person name="Brannstrom I.O."/>
            <person name="Guillou S."/>
            <person name="Cros-Aarteil S."/>
            <person name="Calhoun S."/>
            <person name="Haridas S."/>
            <person name="Kuo A."/>
            <person name="Mondo S."/>
            <person name="Pangilinan J."/>
            <person name="Riley R."/>
            <person name="LaButti K."/>
            <person name="Andreopoulos B."/>
            <person name="Lipzen A."/>
            <person name="Chen C."/>
            <person name="Yanf M."/>
            <person name="Daum C."/>
            <person name="Ng V."/>
            <person name="Clum A."/>
            <person name="Steindorff A."/>
            <person name="Ohm R."/>
            <person name="Martin F."/>
            <person name="Silar P."/>
            <person name="Natvig D."/>
            <person name="Lalanne C."/>
            <person name="Gautier V."/>
            <person name="Ament-velasquez S.L."/>
            <person name="Kruys A."/>
            <person name="Hutchinson M.I."/>
            <person name="Powell A.J."/>
            <person name="Barry K."/>
            <person name="Miller A.N."/>
            <person name="Grigoriev I.V."/>
            <person name="Debuchy R."/>
            <person name="Gladieux P."/>
            <person name="Thoren M.H."/>
            <person name="Johannesson H."/>
        </authorList>
    </citation>
    <scope>NUCLEOTIDE SEQUENCE</scope>
    <source>
        <strain evidence="2">SMH3187-1</strain>
    </source>
</reference>
<keyword evidence="3" id="KW-1185">Reference proteome</keyword>
<organism evidence="2 3">
    <name type="scientific">Schizothecium vesticola</name>
    <dbReference type="NCBI Taxonomy" id="314040"/>
    <lineage>
        <taxon>Eukaryota</taxon>
        <taxon>Fungi</taxon>
        <taxon>Dikarya</taxon>
        <taxon>Ascomycota</taxon>
        <taxon>Pezizomycotina</taxon>
        <taxon>Sordariomycetes</taxon>
        <taxon>Sordariomycetidae</taxon>
        <taxon>Sordariales</taxon>
        <taxon>Schizotheciaceae</taxon>
        <taxon>Schizothecium</taxon>
    </lineage>
</organism>
<evidence type="ECO:0000256" key="1">
    <source>
        <dbReference type="SAM" id="MobiDB-lite"/>
    </source>
</evidence>
<name>A0AA40EVA1_9PEZI</name>
<gene>
    <name evidence="2" type="ORF">B0T18DRAFT_143920</name>
</gene>
<evidence type="ECO:0000313" key="3">
    <source>
        <dbReference type="Proteomes" id="UP001172155"/>
    </source>
</evidence>
<accession>A0AA40EVA1</accession>